<comment type="caution">
    <text evidence="1">The sequence shown here is derived from an EMBL/GenBank/DDBJ whole genome shotgun (WGS) entry which is preliminary data.</text>
</comment>
<name>A0AAV4MPY1_CAEEX</name>
<sequence length="114" mass="12889">MTLSKLDNLGKNSESCKNRVLFFHAKLSNVEIVPKKREEDGRGERKKKKCFPADSFEEQRGLSAAFVDMGALPQREGKMHVDIGKEREVNVCLHLSIYFSFGCLASIRPRGLFA</sequence>
<accession>A0AAV4MPY1</accession>
<reference evidence="1 2" key="1">
    <citation type="submission" date="2021-06" db="EMBL/GenBank/DDBJ databases">
        <title>Caerostris extrusa draft genome.</title>
        <authorList>
            <person name="Kono N."/>
            <person name="Arakawa K."/>
        </authorList>
    </citation>
    <scope>NUCLEOTIDE SEQUENCE [LARGE SCALE GENOMIC DNA]</scope>
</reference>
<evidence type="ECO:0000313" key="1">
    <source>
        <dbReference type="EMBL" id="GIX74061.1"/>
    </source>
</evidence>
<organism evidence="1 2">
    <name type="scientific">Caerostris extrusa</name>
    <name type="common">Bark spider</name>
    <name type="synonym">Caerostris bankana</name>
    <dbReference type="NCBI Taxonomy" id="172846"/>
    <lineage>
        <taxon>Eukaryota</taxon>
        <taxon>Metazoa</taxon>
        <taxon>Ecdysozoa</taxon>
        <taxon>Arthropoda</taxon>
        <taxon>Chelicerata</taxon>
        <taxon>Arachnida</taxon>
        <taxon>Araneae</taxon>
        <taxon>Araneomorphae</taxon>
        <taxon>Entelegynae</taxon>
        <taxon>Araneoidea</taxon>
        <taxon>Araneidae</taxon>
        <taxon>Caerostris</taxon>
    </lineage>
</organism>
<proteinExistence type="predicted"/>
<dbReference type="Proteomes" id="UP001054945">
    <property type="component" value="Unassembled WGS sequence"/>
</dbReference>
<evidence type="ECO:0000313" key="2">
    <source>
        <dbReference type="Proteomes" id="UP001054945"/>
    </source>
</evidence>
<dbReference type="AlphaFoldDB" id="A0AAV4MPY1"/>
<dbReference type="EMBL" id="BPLR01020022">
    <property type="protein sequence ID" value="GIX74061.1"/>
    <property type="molecule type" value="Genomic_DNA"/>
</dbReference>
<keyword evidence="2" id="KW-1185">Reference proteome</keyword>
<protein>
    <submittedName>
        <fullName evidence="1">Uncharacterized protein</fullName>
    </submittedName>
</protein>
<gene>
    <name evidence="1" type="ORF">CEXT_247751</name>
</gene>